<evidence type="ECO:0000256" key="2">
    <source>
        <dbReference type="ARBA" id="ARBA00023136"/>
    </source>
</evidence>
<dbReference type="RefSeq" id="WP_099623854.1">
    <property type="nucleotide sequence ID" value="NZ_CP024201.1"/>
</dbReference>
<gene>
    <name evidence="5" type="ORF">CSW64_20525</name>
</gene>
<dbReference type="SMART" id="SM00965">
    <property type="entry name" value="STN"/>
    <property type="match status" value="1"/>
</dbReference>
<keyword evidence="3" id="KW-0998">Cell outer membrane</keyword>
<evidence type="ECO:0000313" key="6">
    <source>
        <dbReference type="Proteomes" id="UP000228945"/>
    </source>
</evidence>
<name>A0A2D2B302_9CAUL</name>
<evidence type="ECO:0000259" key="4">
    <source>
        <dbReference type="SMART" id="SM00965"/>
    </source>
</evidence>
<dbReference type="KEGG" id="cmb:CSW64_20525"/>
<evidence type="ECO:0000256" key="3">
    <source>
        <dbReference type="ARBA" id="ARBA00023237"/>
    </source>
</evidence>
<keyword evidence="6" id="KW-1185">Reference proteome</keyword>
<keyword evidence="2" id="KW-0472">Membrane</keyword>
<organism evidence="5 6">
    <name type="scientific">Caulobacter mirabilis</name>
    <dbReference type="NCBI Taxonomy" id="69666"/>
    <lineage>
        <taxon>Bacteria</taxon>
        <taxon>Pseudomonadati</taxon>
        <taxon>Pseudomonadota</taxon>
        <taxon>Alphaproteobacteria</taxon>
        <taxon>Caulobacterales</taxon>
        <taxon>Caulobacteraceae</taxon>
        <taxon>Caulobacter</taxon>
    </lineage>
</organism>
<proteinExistence type="predicted"/>
<evidence type="ECO:0000313" key="5">
    <source>
        <dbReference type="EMBL" id="ATQ44606.1"/>
    </source>
</evidence>
<dbReference type="AlphaFoldDB" id="A0A2D2B302"/>
<dbReference type="GO" id="GO:0019867">
    <property type="term" value="C:outer membrane"/>
    <property type="evidence" value="ECO:0007669"/>
    <property type="project" value="InterPro"/>
</dbReference>
<dbReference type="Gene3D" id="3.55.50.30">
    <property type="match status" value="1"/>
</dbReference>
<accession>A0A2D2B302</accession>
<reference evidence="5 6" key="1">
    <citation type="submission" date="2017-10" db="EMBL/GenBank/DDBJ databases">
        <title>Genome sequence of Caulobacter mirabilis FWC38.</title>
        <authorList>
            <person name="Fiebig A."/>
            <person name="Crosson S."/>
        </authorList>
    </citation>
    <scope>NUCLEOTIDE SEQUENCE [LARGE SCALE GENOMIC DNA]</scope>
    <source>
        <strain evidence="5 6">FWC 38</strain>
    </source>
</reference>
<sequence>MLISGLAAVAVLAPQARAQSGAAYDYPVLPLSEALARFGKQSGFHLNYDEALAEGRAAGPVRARSPHEALSQLLAGTGLVARFTRRDAFTIVPRATEARPDMRLDDLVVTAPVIGEAKGVDYAWYGSLLLEECFRKLREQRALKGRRYELQLYVWLDRDGAVTRLETLGPLDQVETRLLVEESLAGLRVASLPPQAMPQPIRLRISAM</sequence>
<keyword evidence="1" id="KW-0813">Transport</keyword>
<dbReference type="InterPro" id="IPR011662">
    <property type="entry name" value="Secretin/TonB_short_N"/>
</dbReference>
<protein>
    <recommendedName>
        <fullName evidence="4">Secretin/TonB short N-terminal domain-containing protein</fullName>
    </recommendedName>
</protein>
<dbReference type="Proteomes" id="UP000228945">
    <property type="component" value="Chromosome"/>
</dbReference>
<feature type="domain" description="Secretin/TonB short N-terminal" evidence="4">
    <location>
        <begin position="44"/>
        <end position="94"/>
    </location>
</feature>
<dbReference type="OrthoDB" id="7211161at2"/>
<dbReference type="EMBL" id="CP024201">
    <property type="protein sequence ID" value="ATQ44606.1"/>
    <property type="molecule type" value="Genomic_DNA"/>
</dbReference>
<evidence type="ECO:0000256" key="1">
    <source>
        <dbReference type="ARBA" id="ARBA00022448"/>
    </source>
</evidence>